<dbReference type="AlphaFoldDB" id="A0A9X1SFH4"/>
<evidence type="ECO:0000256" key="1">
    <source>
        <dbReference type="SAM" id="Phobius"/>
    </source>
</evidence>
<comment type="caution">
    <text evidence="2">The sequence shown here is derived from an EMBL/GenBank/DDBJ whole genome shotgun (WGS) entry which is preliminary data.</text>
</comment>
<evidence type="ECO:0000313" key="3">
    <source>
        <dbReference type="Proteomes" id="UP001139103"/>
    </source>
</evidence>
<protein>
    <submittedName>
        <fullName evidence="2">Uncharacterized protein</fullName>
    </submittedName>
</protein>
<gene>
    <name evidence="2" type="ORF">LOC68_03795</name>
</gene>
<proteinExistence type="predicted"/>
<accession>A0A9X1SFH4</accession>
<organism evidence="2 3">
    <name type="scientific">Blastopirellula sediminis</name>
    <dbReference type="NCBI Taxonomy" id="2894196"/>
    <lineage>
        <taxon>Bacteria</taxon>
        <taxon>Pseudomonadati</taxon>
        <taxon>Planctomycetota</taxon>
        <taxon>Planctomycetia</taxon>
        <taxon>Pirellulales</taxon>
        <taxon>Pirellulaceae</taxon>
        <taxon>Blastopirellula</taxon>
    </lineage>
</organism>
<feature type="transmembrane region" description="Helical" evidence="1">
    <location>
        <begin position="199"/>
        <end position="224"/>
    </location>
</feature>
<keyword evidence="1" id="KW-1133">Transmembrane helix</keyword>
<keyword evidence="1" id="KW-0812">Transmembrane</keyword>
<sequence>AELTVRYGPEVLRALDNVPSPNKIVQALNQLPDADVQLAASRLAAGARGRELAAATEELGVEVLKSEIKHPGVGLEILRTWPGQGAALCRGLQQEEAIALGKYLDDLAEIPLAQRNELQQVVAADPRRFFAWLGNFIEKNPGKTIGSATFLALFLPNSDRILGGDEIAFDEAGVPTLMSKSGLLSLPTKQLTDTLQGKLAWLLAGSVALFLIWLCRFLGLHCGWRMRRSRRRRSR</sequence>
<name>A0A9X1SFH4_9BACT</name>
<dbReference type="EMBL" id="JAJKFT010000003">
    <property type="protein sequence ID" value="MCC9627506.1"/>
    <property type="molecule type" value="Genomic_DNA"/>
</dbReference>
<keyword evidence="1" id="KW-0472">Membrane</keyword>
<dbReference type="Proteomes" id="UP001139103">
    <property type="component" value="Unassembled WGS sequence"/>
</dbReference>
<dbReference type="RefSeq" id="WP_230215943.1">
    <property type="nucleotide sequence ID" value="NZ_JAJKFT010000003.1"/>
</dbReference>
<reference evidence="2" key="1">
    <citation type="submission" date="2021-11" db="EMBL/GenBank/DDBJ databases">
        <title>Genome sequence.</title>
        <authorList>
            <person name="Sun Q."/>
        </authorList>
    </citation>
    <scope>NUCLEOTIDE SEQUENCE</scope>
    <source>
        <strain evidence="2">JC732</strain>
    </source>
</reference>
<keyword evidence="3" id="KW-1185">Reference proteome</keyword>
<feature type="non-terminal residue" evidence="2">
    <location>
        <position position="1"/>
    </location>
</feature>
<evidence type="ECO:0000313" key="2">
    <source>
        <dbReference type="EMBL" id="MCC9627506.1"/>
    </source>
</evidence>